<keyword evidence="10" id="KW-1185">Reference proteome</keyword>
<feature type="transmembrane region" description="Helical" evidence="7">
    <location>
        <begin position="83"/>
        <end position="104"/>
    </location>
</feature>
<accession>A0ABZ3C8T7</accession>
<dbReference type="InterPro" id="IPR000515">
    <property type="entry name" value="MetI-like"/>
</dbReference>
<dbReference type="Proteomes" id="UP001434337">
    <property type="component" value="Chromosome"/>
</dbReference>
<keyword evidence="5 7" id="KW-1133">Transmembrane helix</keyword>
<feature type="transmembrane region" description="Helical" evidence="7">
    <location>
        <begin position="18"/>
        <end position="40"/>
    </location>
</feature>
<keyword evidence="6 7" id="KW-0472">Membrane</keyword>
<dbReference type="InterPro" id="IPR035906">
    <property type="entry name" value="MetI-like_sf"/>
</dbReference>
<protein>
    <submittedName>
        <fullName evidence="9">Carbohydrate ABC transporter permease</fullName>
    </submittedName>
</protein>
<dbReference type="Gene3D" id="1.10.3720.10">
    <property type="entry name" value="MetI-like"/>
    <property type="match status" value="1"/>
</dbReference>
<keyword evidence="2 7" id="KW-0813">Transport</keyword>
<feature type="transmembrane region" description="Helical" evidence="7">
    <location>
        <begin position="151"/>
        <end position="170"/>
    </location>
</feature>
<gene>
    <name evidence="9" type="ORF">PCC79_03030</name>
</gene>
<dbReference type="Pfam" id="PF00528">
    <property type="entry name" value="BPD_transp_1"/>
    <property type="match status" value="1"/>
</dbReference>
<evidence type="ECO:0000256" key="3">
    <source>
        <dbReference type="ARBA" id="ARBA00022475"/>
    </source>
</evidence>
<feature type="transmembrane region" description="Helical" evidence="7">
    <location>
        <begin position="191"/>
        <end position="216"/>
    </location>
</feature>
<feature type="domain" description="ABC transmembrane type-1" evidence="8">
    <location>
        <begin position="79"/>
        <end position="271"/>
    </location>
</feature>
<dbReference type="RefSeq" id="WP_342372958.1">
    <property type="nucleotide sequence ID" value="NZ_CP115965.1"/>
</dbReference>
<dbReference type="PANTHER" id="PTHR43744">
    <property type="entry name" value="ABC TRANSPORTER PERMEASE PROTEIN MG189-RELATED-RELATED"/>
    <property type="match status" value="1"/>
</dbReference>
<comment type="subcellular location">
    <subcellularLocation>
        <location evidence="1 7">Cell membrane</location>
        <topology evidence="1 7">Multi-pass membrane protein</topology>
    </subcellularLocation>
</comment>
<sequence length="286" mass="31459">MTALTSTHGRPRVTVGRLLGLAGLTLLIAIEVVPLVWLFLSSVKAPTEFSGNPMWALPEGLYWQNYADAWTRGNMARYITNSAVATFPSIVLLLLLGVMAGFGLEVMRWRGRDGVLLLFLAGLMVPLQMILLPLFAIYVRSGILNTPLALIVTYTATGLPMTVFIMAGYYRSLPREIIEAAVIEGASIYRVFWSISLPMLRNAILTIAVVQFLFFWNDLLFAITFTTTNDSRTIQAGLLNFVGTYGQTEWGPTFASICISVVPTLLIFLLLNQQVMKGLTDGALKG</sequence>
<dbReference type="PROSITE" id="PS50928">
    <property type="entry name" value="ABC_TM1"/>
    <property type="match status" value="1"/>
</dbReference>
<evidence type="ECO:0000256" key="5">
    <source>
        <dbReference type="ARBA" id="ARBA00022989"/>
    </source>
</evidence>
<evidence type="ECO:0000256" key="1">
    <source>
        <dbReference type="ARBA" id="ARBA00004651"/>
    </source>
</evidence>
<evidence type="ECO:0000256" key="7">
    <source>
        <dbReference type="RuleBase" id="RU363032"/>
    </source>
</evidence>
<organism evidence="9 10">
    <name type="scientific">Propioniciclava soli</name>
    <dbReference type="NCBI Taxonomy" id="2775081"/>
    <lineage>
        <taxon>Bacteria</taxon>
        <taxon>Bacillati</taxon>
        <taxon>Actinomycetota</taxon>
        <taxon>Actinomycetes</taxon>
        <taxon>Propionibacteriales</taxon>
        <taxon>Propionibacteriaceae</taxon>
        <taxon>Propioniciclava</taxon>
    </lineage>
</organism>
<evidence type="ECO:0000313" key="10">
    <source>
        <dbReference type="Proteomes" id="UP001434337"/>
    </source>
</evidence>
<proteinExistence type="inferred from homology"/>
<name>A0ABZ3C8T7_9ACTN</name>
<evidence type="ECO:0000256" key="6">
    <source>
        <dbReference type="ARBA" id="ARBA00023136"/>
    </source>
</evidence>
<feature type="transmembrane region" description="Helical" evidence="7">
    <location>
        <begin position="250"/>
        <end position="271"/>
    </location>
</feature>
<reference evidence="9 10" key="1">
    <citation type="journal article" date="2023" name="Environ Microbiome">
        <title>A coral-associated actinobacterium mitigates coral bleaching under heat stress.</title>
        <authorList>
            <person name="Li J."/>
            <person name="Zou Y."/>
            <person name="Li Q."/>
            <person name="Zhang J."/>
            <person name="Bourne D.G."/>
            <person name="Lyu Y."/>
            <person name="Liu C."/>
            <person name="Zhang S."/>
        </authorList>
    </citation>
    <scope>NUCLEOTIDE SEQUENCE [LARGE SCALE GENOMIC DNA]</scope>
    <source>
        <strain evidence="9 10">SCSIO 13291</strain>
    </source>
</reference>
<keyword evidence="3" id="KW-1003">Cell membrane</keyword>
<dbReference type="PANTHER" id="PTHR43744:SF12">
    <property type="entry name" value="ABC TRANSPORTER PERMEASE PROTEIN MG189-RELATED"/>
    <property type="match status" value="1"/>
</dbReference>
<dbReference type="EMBL" id="CP115965">
    <property type="protein sequence ID" value="WZW99189.1"/>
    <property type="molecule type" value="Genomic_DNA"/>
</dbReference>
<evidence type="ECO:0000259" key="8">
    <source>
        <dbReference type="PROSITE" id="PS50928"/>
    </source>
</evidence>
<feature type="transmembrane region" description="Helical" evidence="7">
    <location>
        <begin position="116"/>
        <end position="139"/>
    </location>
</feature>
<dbReference type="SUPFAM" id="SSF161098">
    <property type="entry name" value="MetI-like"/>
    <property type="match status" value="1"/>
</dbReference>
<evidence type="ECO:0000256" key="2">
    <source>
        <dbReference type="ARBA" id="ARBA00022448"/>
    </source>
</evidence>
<keyword evidence="4 7" id="KW-0812">Transmembrane</keyword>
<dbReference type="CDD" id="cd06261">
    <property type="entry name" value="TM_PBP2"/>
    <property type="match status" value="1"/>
</dbReference>
<comment type="similarity">
    <text evidence="7">Belongs to the binding-protein-dependent transport system permease family.</text>
</comment>
<evidence type="ECO:0000256" key="4">
    <source>
        <dbReference type="ARBA" id="ARBA00022692"/>
    </source>
</evidence>
<evidence type="ECO:0000313" key="9">
    <source>
        <dbReference type="EMBL" id="WZW99189.1"/>
    </source>
</evidence>